<dbReference type="InterPro" id="IPR048304">
    <property type="entry name" value="UbiD_Rift_dom"/>
</dbReference>
<dbReference type="InterPro" id="IPR049383">
    <property type="entry name" value="UbiD-like_N"/>
</dbReference>
<feature type="domain" description="3-octaprenyl-4-hydroxybenzoate carboxy-lyase-like Rift-related" evidence="2">
    <location>
        <begin position="117"/>
        <end position="313"/>
    </location>
</feature>
<dbReference type="OrthoDB" id="8480at2157"/>
<dbReference type="Pfam" id="PF01977">
    <property type="entry name" value="UbiD"/>
    <property type="match status" value="1"/>
</dbReference>
<name>A0A3R9PEC9_9CREN</name>
<dbReference type="InterPro" id="IPR002830">
    <property type="entry name" value="UbiD"/>
</dbReference>
<comment type="caution">
    <text evidence="5">The sequence shown here is derived from an EMBL/GenBank/DDBJ whole genome shotgun (WGS) entry which is preliminary data.</text>
</comment>
<dbReference type="PANTHER" id="PTHR30108">
    <property type="entry name" value="3-OCTAPRENYL-4-HYDROXYBENZOATE CARBOXY-LYASE-RELATED"/>
    <property type="match status" value="1"/>
</dbReference>
<evidence type="ECO:0000256" key="1">
    <source>
        <dbReference type="ARBA" id="ARBA00010021"/>
    </source>
</evidence>
<feature type="domain" description="3-octaprenyl-4-hydroxybenzoate carboxy-lyase-like C-terminal" evidence="4">
    <location>
        <begin position="319"/>
        <end position="442"/>
    </location>
</feature>
<evidence type="ECO:0000259" key="4">
    <source>
        <dbReference type="Pfam" id="PF20696"/>
    </source>
</evidence>
<comment type="similarity">
    <text evidence="1">Belongs to the UbiD family.</text>
</comment>
<dbReference type="InterPro" id="IPR049381">
    <property type="entry name" value="UbiD-like_C"/>
</dbReference>
<keyword evidence="7" id="KW-1185">Reference proteome</keyword>
<dbReference type="Pfam" id="PF20695">
    <property type="entry name" value="UbiD_N"/>
    <property type="match status" value="1"/>
</dbReference>
<dbReference type="NCBIfam" id="TIGR00148">
    <property type="entry name" value="UbiD family decarboxylase"/>
    <property type="match status" value="1"/>
</dbReference>
<gene>
    <name evidence="5" type="ORF">D6D85_15035</name>
    <name evidence="6" type="ORF">EF810_01770</name>
</gene>
<dbReference type="Proteomes" id="UP000316217">
    <property type="component" value="Unassembled WGS sequence"/>
</dbReference>
<evidence type="ECO:0000313" key="7">
    <source>
        <dbReference type="Proteomes" id="UP000277582"/>
    </source>
</evidence>
<dbReference type="RefSeq" id="WP_125672756.1">
    <property type="nucleotide sequence ID" value="NZ_RCOS01000167.1"/>
</dbReference>
<evidence type="ECO:0000313" key="5">
    <source>
        <dbReference type="EMBL" id="RSN71899.1"/>
    </source>
</evidence>
<dbReference type="AlphaFoldDB" id="A0A3R9PEC9"/>
<dbReference type="PANTHER" id="PTHR30108:SF17">
    <property type="entry name" value="FERULIC ACID DECARBOXYLASE 1"/>
    <property type="match status" value="1"/>
</dbReference>
<evidence type="ECO:0000259" key="2">
    <source>
        <dbReference type="Pfam" id="PF01977"/>
    </source>
</evidence>
<accession>A0A3R9PEC9</accession>
<dbReference type="Gene3D" id="3.40.1670.10">
    <property type="entry name" value="UbiD C-terminal domain-like"/>
    <property type="match status" value="1"/>
</dbReference>
<protein>
    <submittedName>
        <fullName evidence="5">Menaquinone biosynthesis decarboxylase</fullName>
    </submittedName>
</protein>
<dbReference type="InterPro" id="IPR022390">
    <property type="entry name" value="HBDC"/>
</dbReference>
<organism evidence="5 7">
    <name type="scientific">Candidatus Methanodesulfokora washburnensis</name>
    <dbReference type="NCBI Taxonomy" id="2478471"/>
    <lineage>
        <taxon>Archaea</taxon>
        <taxon>Thermoproteota</taxon>
        <taxon>Candidatus Korarchaeia</taxon>
        <taxon>Candidatus Korarchaeia incertae sedis</taxon>
        <taxon>Candidatus Methanodesulfokora</taxon>
    </lineage>
</organism>
<evidence type="ECO:0000313" key="8">
    <source>
        <dbReference type="Proteomes" id="UP000316217"/>
    </source>
</evidence>
<dbReference type="EMBL" id="RCOS01000167">
    <property type="protein sequence ID" value="RSN71899.1"/>
    <property type="molecule type" value="Genomic_DNA"/>
</dbReference>
<dbReference type="EMBL" id="RXII01000030">
    <property type="protein sequence ID" value="RZN62888.1"/>
    <property type="molecule type" value="Genomic_DNA"/>
</dbReference>
<dbReference type="SUPFAM" id="SSF143968">
    <property type="entry name" value="UbiD C-terminal domain-like"/>
    <property type="match status" value="1"/>
</dbReference>
<reference evidence="6 8" key="2">
    <citation type="journal article" date="2019" name="Nat. Microbiol.">
        <title>Wide diversity of methane and short-chain alkane metabolisms in uncultured archaea.</title>
        <authorList>
            <person name="Borrel G."/>
            <person name="Adam P.S."/>
            <person name="McKay L.J."/>
            <person name="Chen L.X."/>
            <person name="Sierra-Garcia I.N."/>
            <person name="Sieber C.M."/>
            <person name="Letourneur Q."/>
            <person name="Ghozlane A."/>
            <person name="Andersen G.L."/>
            <person name="Li W.J."/>
            <person name="Hallam S.J."/>
            <person name="Muyzer G."/>
            <person name="de Oliveira V.M."/>
            <person name="Inskeep W.P."/>
            <person name="Banfield J.F."/>
            <person name="Gribaldo S."/>
        </authorList>
    </citation>
    <scope>NUCLEOTIDE SEQUENCE [LARGE SCALE GENOMIC DNA]</scope>
    <source>
        <strain evidence="6">NM4</strain>
    </source>
</reference>
<evidence type="ECO:0000259" key="3">
    <source>
        <dbReference type="Pfam" id="PF20695"/>
    </source>
</evidence>
<dbReference type="GO" id="GO:0016831">
    <property type="term" value="F:carboxy-lyase activity"/>
    <property type="evidence" value="ECO:0007669"/>
    <property type="project" value="InterPro"/>
</dbReference>
<reference evidence="5 7" key="1">
    <citation type="submission" date="2018-10" db="EMBL/GenBank/DDBJ databases">
        <title>Co-occurring genomic capacity for anaerobic methane metabolism and dissimilatory sulfite reduction discovered in the Korarchaeota.</title>
        <authorList>
            <person name="Mckay L.J."/>
            <person name="Dlakic M."/>
            <person name="Fields M.W."/>
            <person name="Delmont T.O."/>
            <person name="Eren A.M."/>
            <person name="Jay Z.J."/>
            <person name="Klingelsmith K.B."/>
            <person name="Rusch D.B."/>
            <person name="Inskeep W.P."/>
        </authorList>
    </citation>
    <scope>NUCLEOTIDE SEQUENCE [LARGE SCALE GENOMIC DNA]</scope>
    <source>
        <strain evidence="5 7">MDKW</strain>
    </source>
</reference>
<feature type="domain" description="3-octaprenyl-4-hydroxybenzoate carboxy-lyase-like N-terminal" evidence="3">
    <location>
        <begin position="10"/>
        <end position="85"/>
    </location>
</feature>
<dbReference type="NCBIfam" id="TIGR03701">
    <property type="entry name" value="mena_SCO4490"/>
    <property type="match status" value="1"/>
</dbReference>
<sequence length="477" mass="54211">MHKDLREYILALEERGLLKRVKVEVDPDLEIAEILRRQMYRGGEAVLFERIKGYERWRIVGNIFGGMKFFEVAFDQPLEKIGERLLRLVEVMPSSFLEKLRMIGEIASFSSMLPKTVGKGPVEEVVVENPSFNMIPALRTWPKDAGRYLTFPLVFSVDPKTGVHDIGVYRVQIIDDKRAVMHWQIHKRGSMFLDHYRELGEKEMPVAIVIGADPATTFTGVAPVPYPIDKLLFAGILAGKGIEVIKTENDIMVPARAEVVLLGKVNAGELVPEGPFGDHWGYYTPPDLFPVFHLEKIMMREDPIYHATVVGKPALEDAWLGKAVERMFLPIIRMILPEVVDINLPPHGLFQGMAIVSIKKRFPGHAKKVMMGLWGLDQFSLTRIIIVVDHDVNVNDMNEVIYAISSTVDPQRDVVIIPRTHVDQIDHTTPIPGYGSKMGIDATRKLREEYGGDWPEEVSVDERTKELVDRRWREYGL</sequence>
<dbReference type="SUPFAM" id="SSF50475">
    <property type="entry name" value="FMN-binding split barrel"/>
    <property type="match status" value="1"/>
</dbReference>
<dbReference type="Pfam" id="PF20696">
    <property type="entry name" value="UbiD_C"/>
    <property type="match status" value="1"/>
</dbReference>
<dbReference type="Proteomes" id="UP000277582">
    <property type="component" value="Unassembled WGS sequence"/>
</dbReference>
<evidence type="ECO:0000313" key="6">
    <source>
        <dbReference type="EMBL" id="RZN62888.1"/>
    </source>
</evidence>
<proteinExistence type="inferred from homology"/>
<dbReference type="GO" id="GO:0005737">
    <property type="term" value="C:cytoplasm"/>
    <property type="evidence" value="ECO:0007669"/>
    <property type="project" value="TreeGrafter"/>
</dbReference>